<keyword evidence="5 7" id="KW-1133">Transmembrane helix</keyword>
<keyword evidence="10" id="KW-1185">Reference proteome</keyword>
<dbReference type="GO" id="GO:0005886">
    <property type="term" value="C:plasma membrane"/>
    <property type="evidence" value="ECO:0007669"/>
    <property type="project" value="UniProtKB-SubCell"/>
</dbReference>
<dbReference type="SUPFAM" id="SSF161098">
    <property type="entry name" value="MetI-like"/>
    <property type="match status" value="1"/>
</dbReference>
<reference evidence="9 10" key="1">
    <citation type="submission" date="2019-06" db="EMBL/GenBank/DDBJ databases">
        <authorList>
            <person name="Rodrigo-Torres L."/>
            <person name="Arahal R. D."/>
            <person name="Lucena T."/>
        </authorList>
    </citation>
    <scope>NUCLEOTIDE SEQUENCE [LARGE SCALE GENOMIC DNA]</scope>
    <source>
        <strain evidence="9 10">SB0023/3</strain>
    </source>
</reference>
<dbReference type="AlphaFoldDB" id="A0A509EAM6"/>
<comment type="subcellular location">
    <subcellularLocation>
        <location evidence="1 7">Cell membrane</location>
        <topology evidence="1 7">Multi-pass membrane protein</topology>
    </subcellularLocation>
</comment>
<dbReference type="PANTHER" id="PTHR30151:SF20">
    <property type="entry name" value="ABC TRANSPORTER PERMEASE PROTEIN HI_0355-RELATED"/>
    <property type="match status" value="1"/>
</dbReference>
<comment type="similarity">
    <text evidence="7">Belongs to the binding-protein-dependent transport system permease family.</text>
</comment>
<keyword evidence="4 7" id="KW-0812">Transmembrane</keyword>
<dbReference type="InterPro" id="IPR035906">
    <property type="entry name" value="MetI-like_sf"/>
</dbReference>
<dbReference type="PROSITE" id="PS50928">
    <property type="entry name" value="ABC_TM1"/>
    <property type="match status" value="1"/>
</dbReference>
<evidence type="ECO:0000256" key="5">
    <source>
        <dbReference type="ARBA" id="ARBA00022989"/>
    </source>
</evidence>
<sequence length="263" mass="27836">MRMRSMLLARAAPWISAALLVLVWWLGVAAFDVKSYIMPTPGETLASLVRHWRPLAANGAITLATTLVGFSATLVFGTLIGMLVGMSRLAHQAIYPLLVAFNSVPKAALVPIFVVWFGLGAVPAVITAFLLSFFPVVANVALAFSSIEPELVDLIRSLGGSRRDLMVKIGIPRALPYLFASLKVAITLAFVGSIIAEVIGGNGGIGNVMLVASSNFDMPLVFAALSVVGVLGTGMYALFELLDRHWASRSARPSGLQGIENAS</sequence>
<feature type="domain" description="ABC transmembrane type-1" evidence="8">
    <location>
        <begin position="59"/>
        <end position="243"/>
    </location>
</feature>
<organism evidence="9 10">
    <name type="scientific">Methylobacterium symbioticum</name>
    <dbReference type="NCBI Taxonomy" id="2584084"/>
    <lineage>
        <taxon>Bacteria</taxon>
        <taxon>Pseudomonadati</taxon>
        <taxon>Pseudomonadota</taxon>
        <taxon>Alphaproteobacteria</taxon>
        <taxon>Hyphomicrobiales</taxon>
        <taxon>Methylobacteriaceae</taxon>
        <taxon>Methylobacterium</taxon>
    </lineage>
</organism>
<feature type="transmembrane region" description="Helical" evidence="7">
    <location>
        <begin position="54"/>
        <end position="85"/>
    </location>
</feature>
<dbReference type="Pfam" id="PF00528">
    <property type="entry name" value="BPD_transp_1"/>
    <property type="match status" value="1"/>
</dbReference>
<dbReference type="Proteomes" id="UP000410984">
    <property type="component" value="Unassembled WGS sequence"/>
</dbReference>
<dbReference type="EMBL" id="CABFPH010000018">
    <property type="protein sequence ID" value="VUD71188.1"/>
    <property type="molecule type" value="Genomic_DNA"/>
</dbReference>
<feature type="transmembrane region" description="Helical" evidence="7">
    <location>
        <begin position="175"/>
        <end position="200"/>
    </location>
</feature>
<accession>A0A509EAM6</accession>
<dbReference type="InterPro" id="IPR000515">
    <property type="entry name" value="MetI-like"/>
</dbReference>
<evidence type="ECO:0000313" key="10">
    <source>
        <dbReference type="Proteomes" id="UP000410984"/>
    </source>
</evidence>
<evidence type="ECO:0000259" key="8">
    <source>
        <dbReference type="PROSITE" id="PS50928"/>
    </source>
</evidence>
<evidence type="ECO:0000256" key="1">
    <source>
        <dbReference type="ARBA" id="ARBA00004651"/>
    </source>
</evidence>
<name>A0A509EAM6_9HYPH</name>
<evidence type="ECO:0000256" key="4">
    <source>
        <dbReference type="ARBA" id="ARBA00022692"/>
    </source>
</evidence>
<keyword evidence="2 7" id="KW-0813">Transport</keyword>
<evidence type="ECO:0000256" key="6">
    <source>
        <dbReference type="ARBA" id="ARBA00023136"/>
    </source>
</evidence>
<dbReference type="Gene3D" id="1.10.3720.10">
    <property type="entry name" value="MetI-like"/>
    <property type="match status" value="1"/>
</dbReference>
<evidence type="ECO:0000256" key="7">
    <source>
        <dbReference type="RuleBase" id="RU363032"/>
    </source>
</evidence>
<dbReference type="GO" id="GO:0055085">
    <property type="term" value="P:transmembrane transport"/>
    <property type="evidence" value="ECO:0007669"/>
    <property type="project" value="InterPro"/>
</dbReference>
<evidence type="ECO:0000256" key="3">
    <source>
        <dbReference type="ARBA" id="ARBA00022475"/>
    </source>
</evidence>
<evidence type="ECO:0000313" key="9">
    <source>
        <dbReference type="EMBL" id="VUD71188.1"/>
    </source>
</evidence>
<feature type="transmembrane region" description="Helical" evidence="7">
    <location>
        <begin position="97"/>
        <end position="119"/>
    </location>
</feature>
<proteinExistence type="inferred from homology"/>
<gene>
    <name evidence="9" type="primary">ribX_2</name>
    <name evidence="9" type="ORF">MET9862_01765</name>
</gene>
<keyword evidence="6 7" id="KW-0472">Membrane</keyword>
<protein>
    <submittedName>
        <fullName evidence="9">Riboflavin transport system permease protein RibX</fullName>
    </submittedName>
</protein>
<dbReference type="PANTHER" id="PTHR30151">
    <property type="entry name" value="ALKANE SULFONATE ABC TRANSPORTER-RELATED, MEMBRANE SUBUNIT"/>
    <property type="match status" value="1"/>
</dbReference>
<evidence type="ECO:0000256" key="2">
    <source>
        <dbReference type="ARBA" id="ARBA00022448"/>
    </source>
</evidence>
<feature type="transmembrane region" description="Helical" evidence="7">
    <location>
        <begin position="125"/>
        <end position="147"/>
    </location>
</feature>
<dbReference type="CDD" id="cd06261">
    <property type="entry name" value="TM_PBP2"/>
    <property type="match status" value="1"/>
</dbReference>
<keyword evidence="3" id="KW-1003">Cell membrane</keyword>
<feature type="transmembrane region" description="Helical" evidence="7">
    <location>
        <begin position="220"/>
        <end position="239"/>
    </location>
</feature>